<dbReference type="Proteomes" id="UP000886874">
    <property type="component" value="Unassembled WGS sequence"/>
</dbReference>
<evidence type="ECO:0000256" key="1">
    <source>
        <dbReference type="PIRSR" id="PIRSR006661-1"/>
    </source>
</evidence>
<comment type="caution">
    <text evidence="2">The sequence shown here is derived from an EMBL/GenBank/DDBJ whole genome shotgun (WGS) entry which is preliminary data.</text>
</comment>
<dbReference type="InterPro" id="IPR014729">
    <property type="entry name" value="Rossmann-like_a/b/a_fold"/>
</dbReference>
<evidence type="ECO:0000313" key="3">
    <source>
        <dbReference type="Proteomes" id="UP000886874"/>
    </source>
</evidence>
<dbReference type="NCBIfam" id="TIGR00268">
    <property type="entry name" value="ATP-dependent sacrificial sulfur transferase LarE"/>
    <property type="match status" value="1"/>
</dbReference>
<evidence type="ECO:0000313" key="2">
    <source>
        <dbReference type="EMBL" id="HIQ68842.1"/>
    </source>
</evidence>
<dbReference type="SUPFAM" id="SSF52402">
    <property type="entry name" value="Adenine nucleotide alpha hydrolases-like"/>
    <property type="match status" value="1"/>
</dbReference>
<proteinExistence type="predicted"/>
<organism evidence="2 3">
    <name type="scientific">Candidatus Avoscillospira stercorigallinarum</name>
    <dbReference type="NCBI Taxonomy" id="2840708"/>
    <lineage>
        <taxon>Bacteria</taxon>
        <taxon>Bacillati</taxon>
        <taxon>Bacillota</taxon>
        <taxon>Clostridia</taxon>
        <taxon>Eubacteriales</taxon>
        <taxon>Oscillospiraceae</taxon>
        <taxon>Oscillospiraceae incertae sedis</taxon>
        <taxon>Candidatus Avoscillospira</taxon>
    </lineage>
</organism>
<dbReference type="EMBL" id="DVFN01000011">
    <property type="protein sequence ID" value="HIQ68842.1"/>
    <property type="molecule type" value="Genomic_DNA"/>
</dbReference>
<feature type="active site" description="Nucleophile and sulfur donor" evidence="1">
    <location>
        <position position="167"/>
    </location>
</feature>
<reference evidence="2" key="1">
    <citation type="submission" date="2020-10" db="EMBL/GenBank/DDBJ databases">
        <authorList>
            <person name="Gilroy R."/>
        </authorList>
    </citation>
    <scope>NUCLEOTIDE SEQUENCE</scope>
    <source>
        <strain evidence="2">ChiSjej2B20-13462</strain>
    </source>
</reference>
<gene>
    <name evidence="2" type="primary">larE</name>
    <name evidence="2" type="ORF">IAA67_00705</name>
</gene>
<dbReference type="PIRSF" id="PIRSF006661">
    <property type="entry name" value="PP-lp_UCP006661"/>
    <property type="match status" value="1"/>
</dbReference>
<dbReference type="GO" id="GO:0016783">
    <property type="term" value="F:sulfurtransferase activity"/>
    <property type="evidence" value="ECO:0007669"/>
    <property type="project" value="InterPro"/>
</dbReference>
<protein>
    <submittedName>
        <fullName evidence="2">ATP-dependent sacrificial sulfur transferase LarE</fullName>
    </submittedName>
</protein>
<name>A0A9D1CN03_9FIRM</name>
<keyword evidence="2" id="KW-0808">Transferase</keyword>
<dbReference type="Gene3D" id="3.40.50.620">
    <property type="entry name" value="HUPs"/>
    <property type="match status" value="1"/>
</dbReference>
<dbReference type="CDD" id="cd01990">
    <property type="entry name" value="LarE-like"/>
    <property type="match status" value="1"/>
</dbReference>
<dbReference type="PANTHER" id="PTHR43169:SF2">
    <property type="entry name" value="NAD_GMP SYNTHASE DOMAIN-CONTAINING PROTEIN"/>
    <property type="match status" value="1"/>
</dbReference>
<dbReference type="InterPro" id="IPR052188">
    <property type="entry name" value="Ni-pincer_cofactor_biosynth"/>
</dbReference>
<reference evidence="2" key="2">
    <citation type="journal article" date="2021" name="PeerJ">
        <title>Extensive microbial diversity within the chicken gut microbiome revealed by metagenomics and culture.</title>
        <authorList>
            <person name="Gilroy R."/>
            <person name="Ravi A."/>
            <person name="Getino M."/>
            <person name="Pursley I."/>
            <person name="Horton D.L."/>
            <person name="Alikhan N.F."/>
            <person name="Baker D."/>
            <person name="Gharbi K."/>
            <person name="Hall N."/>
            <person name="Watson M."/>
            <person name="Adriaenssens E.M."/>
            <person name="Foster-Nyarko E."/>
            <person name="Jarju S."/>
            <person name="Secka A."/>
            <person name="Antonio M."/>
            <person name="Oren A."/>
            <person name="Chaudhuri R.R."/>
            <person name="La Ragione R."/>
            <person name="Hildebrand F."/>
            <person name="Pallen M.J."/>
        </authorList>
    </citation>
    <scope>NUCLEOTIDE SEQUENCE</scope>
    <source>
        <strain evidence="2">ChiSjej2B20-13462</strain>
    </source>
</reference>
<sequence>MTLQDFFDRHPAVALAFSGGADSAYLLYAAKAAGAQVHAYFADTPLQPRFELSDAVSVARQLAVPLTVLPLDLLHEPSITQNQPDRCYYCKMRIFSAIARAAWKDGFTMLMDGTNASDSASDRPGMRALQELSVASPLRLAGLTKADVRRLSKEAGLFTWEKPAFACLATRIPTGVPLTPEALQITEAAEARLASLGFSDFRIRFLDGAARIQLKAEQLPRALERRTDILDILLPLYRAVMLDLEVRP</sequence>
<accession>A0A9D1CN03</accession>
<dbReference type="PANTHER" id="PTHR43169">
    <property type="entry name" value="EXSB FAMILY PROTEIN"/>
    <property type="match status" value="1"/>
</dbReference>
<dbReference type="AlphaFoldDB" id="A0A9D1CN03"/>
<dbReference type="InterPro" id="IPR005232">
    <property type="entry name" value="LarE"/>
</dbReference>